<dbReference type="EMBL" id="PXNP01000044">
    <property type="protein sequence ID" value="PSF09039.1"/>
    <property type="molecule type" value="Genomic_DNA"/>
</dbReference>
<evidence type="ECO:0000313" key="2">
    <source>
        <dbReference type="Proteomes" id="UP000239866"/>
    </source>
</evidence>
<reference evidence="1 2" key="1">
    <citation type="submission" date="2018-03" db="EMBL/GenBank/DDBJ databases">
        <title>Marinobacter brunus sp. nov., a marine bacterium of Gamma-proteobacteria isolated from the surface seawater of the South China Sea.</title>
        <authorList>
            <person name="Cheng H."/>
            <person name="Wu Y.-H."/>
            <person name="Xamxidin M."/>
            <person name="Xu X.-W."/>
        </authorList>
    </citation>
    <scope>NUCLEOTIDE SEQUENCE [LARGE SCALE GENOMIC DNA]</scope>
    <source>
        <strain evidence="1 2">NH169-3</strain>
    </source>
</reference>
<comment type="caution">
    <text evidence="1">The sequence shown here is derived from an EMBL/GenBank/DDBJ whole genome shotgun (WGS) entry which is preliminary data.</text>
</comment>
<keyword evidence="2" id="KW-1185">Reference proteome</keyword>
<dbReference type="AlphaFoldDB" id="A0A2T1KFY4"/>
<feature type="non-terminal residue" evidence="1">
    <location>
        <position position="1"/>
    </location>
</feature>
<sequence length="62" mass="6403">VIFPQGTFTPLVHAHAGRTQGAVVATFVAGTAYAALQPLQSFALCETFALTHVLKGVHLVAG</sequence>
<accession>A0A2T1KFY4</accession>
<protein>
    <submittedName>
        <fullName evidence="1">Uncharacterized protein</fullName>
    </submittedName>
</protein>
<dbReference type="Proteomes" id="UP000239866">
    <property type="component" value="Unassembled WGS sequence"/>
</dbReference>
<gene>
    <name evidence="1" type="ORF">C7H09_08100</name>
</gene>
<organism evidence="1 2">
    <name type="scientific">Marinobacter fuscus</name>
    <dbReference type="NCBI Taxonomy" id="2109942"/>
    <lineage>
        <taxon>Bacteria</taxon>
        <taxon>Pseudomonadati</taxon>
        <taxon>Pseudomonadota</taxon>
        <taxon>Gammaproteobacteria</taxon>
        <taxon>Pseudomonadales</taxon>
        <taxon>Marinobacteraceae</taxon>
        <taxon>Marinobacter</taxon>
    </lineage>
</organism>
<proteinExistence type="predicted"/>
<name>A0A2T1KFY4_9GAMM</name>
<evidence type="ECO:0000313" key="1">
    <source>
        <dbReference type="EMBL" id="PSF09039.1"/>
    </source>
</evidence>